<evidence type="ECO:0000313" key="6">
    <source>
        <dbReference type="EMBL" id="ORW28579.1"/>
    </source>
</evidence>
<proteinExistence type="predicted"/>
<dbReference type="GO" id="GO:0003700">
    <property type="term" value="F:DNA-binding transcription factor activity"/>
    <property type="evidence" value="ECO:0007669"/>
    <property type="project" value="TreeGrafter"/>
</dbReference>
<reference evidence="6 7" key="1">
    <citation type="submission" date="2016-01" db="EMBL/GenBank/DDBJ databases">
        <title>The new phylogeny of the genus Mycobacterium.</title>
        <authorList>
            <person name="Tarcisio F."/>
            <person name="Conor M."/>
            <person name="Antonella G."/>
            <person name="Elisabetta G."/>
            <person name="Giulia F.S."/>
            <person name="Sara T."/>
            <person name="Anna F."/>
            <person name="Clotilde B."/>
            <person name="Roberto B."/>
            <person name="Veronica D.S."/>
            <person name="Fabio R."/>
            <person name="Monica P."/>
            <person name="Olivier J."/>
            <person name="Enrico T."/>
            <person name="Nicola S."/>
        </authorList>
    </citation>
    <scope>NUCLEOTIDE SEQUENCE [LARGE SCALE GENOMIC DNA]</scope>
    <source>
        <strain evidence="6 7">DSM 44572</strain>
    </source>
</reference>
<protein>
    <recommendedName>
        <fullName evidence="5">HTH tetR-type domain-containing protein</fullName>
    </recommendedName>
</protein>
<accession>A0A1X1ZWW3</accession>
<dbReference type="STRING" id="153971.AWC19_26920"/>
<dbReference type="OrthoDB" id="3766519at2"/>
<keyword evidence="3" id="KW-0804">Transcription</keyword>
<evidence type="ECO:0000256" key="2">
    <source>
        <dbReference type="ARBA" id="ARBA00023125"/>
    </source>
</evidence>
<keyword evidence="7" id="KW-1185">Reference proteome</keyword>
<comment type="caution">
    <text evidence="6">The sequence shown here is derived from an EMBL/GenBank/DDBJ whole genome shotgun (WGS) entry which is preliminary data.</text>
</comment>
<dbReference type="RefSeq" id="WP_085076919.1">
    <property type="nucleotide sequence ID" value="NZ_JACKRZ010000174.1"/>
</dbReference>
<dbReference type="EMBL" id="LQPJ01000059">
    <property type="protein sequence ID" value="ORW28579.1"/>
    <property type="molecule type" value="Genomic_DNA"/>
</dbReference>
<evidence type="ECO:0000256" key="1">
    <source>
        <dbReference type="ARBA" id="ARBA00023015"/>
    </source>
</evidence>
<keyword evidence="2 4" id="KW-0238">DNA-binding</keyword>
<dbReference type="InterPro" id="IPR001647">
    <property type="entry name" value="HTH_TetR"/>
</dbReference>
<dbReference type="InterPro" id="IPR050109">
    <property type="entry name" value="HTH-type_TetR-like_transc_reg"/>
</dbReference>
<feature type="domain" description="HTH tetR-type" evidence="5">
    <location>
        <begin position="19"/>
        <end position="79"/>
    </location>
</feature>
<dbReference type="InterPro" id="IPR009057">
    <property type="entry name" value="Homeodomain-like_sf"/>
</dbReference>
<dbReference type="GO" id="GO:0000976">
    <property type="term" value="F:transcription cis-regulatory region binding"/>
    <property type="evidence" value="ECO:0007669"/>
    <property type="project" value="TreeGrafter"/>
</dbReference>
<dbReference type="PANTHER" id="PTHR30055:SF234">
    <property type="entry name" value="HTH-TYPE TRANSCRIPTIONAL REGULATOR BETI"/>
    <property type="match status" value="1"/>
</dbReference>
<dbReference type="Gene3D" id="1.10.357.10">
    <property type="entry name" value="Tetracycline Repressor, domain 2"/>
    <property type="match status" value="1"/>
</dbReference>
<dbReference type="Proteomes" id="UP000193529">
    <property type="component" value="Unassembled WGS sequence"/>
</dbReference>
<feature type="DNA-binding region" description="H-T-H motif" evidence="4">
    <location>
        <begin position="42"/>
        <end position="61"/>
    </location>
</feature>
<keyword evidence="1" id="KW-0805">Transcription regulation</keyword>
<dbReference type="Pfam" id="PF00440">
    <property type="entry name" value="TetR_N"/>
    <property type="match status" value="1"/>
</dbReference>
<dbReference type="PANTHER" id="PTHR30055">
    <property type="entry name" value="HTH-TYPE TRANSCRIPTIONAL REGULATOR RUTR"/>
    <property type="match status" value="1"/>
</dbReference>
<dbReference type="PRINTS" id="PR00455">
    <property type="entry name" value="HTHTETR"/>
</dbReference>
<evidence type="ECO:0000259" key="5">
    <source>
        <dbReference type="PROSITE" id="PS50977"/>
    </source>
</evidence>
<dbReference type="PROSITE" id="PS50977">
    <property type="entry name" value="HTH_TETR_2"/>
    <property type="match status" value="1"/>
</dbReference>
<evidence type="ECO:0000256" key="4">
    <source>
        <dbReference type="PROSITE-ProRule" id="PRU00335"/>
    </source>
</evidence>
<organism evidence="6 7">
    <name type="scientific">Mycobacterium palustre</name>
    <dbReference type="NCBI Taxonomy" id="153971"/>
    <lineage>
        <taxon>Bacteria</taxon>
        <taxon>Bacillati</taxon>
        <taxon>Actinomycetota</taxon>
        <taxon>Actinomycetes</taxon>
        <taxon>Mycobacteriales</taxon>
        <taxon>Mycobacteriaceae</taxon>
        <taxon>Mycobacterium</taxon>
        <taxon>Mycobacterium simiae complex</taxon>
    </lineage>
</organism>
<evidence type="ECO:0000313" key="7">
    <source>
        <dbReference type="Proteomes" id="UP000193529"/>
    </source>
</evidence>
<gene>
    <name evidence="6" type="ORF">AWC19_26920</name>
</gene>
<evidence type="ECO:0000256" key="3">
    <source>
        <dbReference type="ARBA" id="ARBA00023163"/>
    </source>
</evidence>
<dbReference type="AlphaFoldDB" id="A0A1X1ZWW3"/>
<dbReference type="SUPFAM" id="SSF46689">
    <property type="entry name" value="Homeodomain-like"/>
    <property type="match status" value="1"/>
</dbReference>
<name>A0A1X1ZWW3_9MYCO</name>
<sequence length="252" mass="28094">MSSPRRGRPRIIDQRRPGDTPREEILDAAAELFTECGYTATSTRAIADAVGIRQSSIYHHFETKDDILDNLLVRTVDASAALARRLLNHPGPAASRLYVMVWYDSHQLLASRWNLGALYQFPETRGTKFPHFEARREYLRKSYRQLARQTCADSSAWQRRPRIETTVATELPFHFVETAIQIRLDTPGWLDKVGAECIADGIADACLRALTATSGARLKTQARRILDELVNAPDAGGTQADAACAAESNARK</sequence>